<dbReference type="OrthoDB" id="497128at2759"/>
<gene>
    <name evidence="1" type="ORF">FCC1311_049812</name>
</gene>
<reference evidence="1 2" key="1">
    <citation type="submission" date="2017-12" db="EMBL/GenBank/DDBJ databases">
        <title>Sequencing, de novo assembly and annotation of complete genome of a new Thraustochytrid species, strain FCC1311.</title>
        <authorList>
            <person name="Sedici K."/>
            <person name="Godart F."/>
            <person name="Aiese Cigliano R."/>
            <person name="Sanseverino W."/>
            <person name="Barakat M."/>
            <person name="Ortet P."/>
            <person name="Marechal E."/>
            <person name="Cagnac O."/>
            <person name="Amato A."/>
        </authorList>
    </citation>
    <scope>NUCLEOTIDE SEQUENCE [LARGE SCALE GENOMIC DNA]</scope>
</reference>
<name>A0A2R5GCR2_9STRA</name>
<evidence type="ECO:0000313" key="2">
    <source>
        <dbReference type="Proteomes" id="UP000241890"/>
    </source>
</evidence>
<dbReference type="InParanoid" id="A0A2R5GCR2"/>
<evidence type="ECO:0000313" key="1">
    <source>
        <dbReference type="EMBL" id="GBG28760.1"/>
    </source>
</evidence>
<accession>A0A2R5GCR2</accession>
<dbReference type="EMBL" id="BEYU01000048">
    <property type="protein sequence ID" value="GBG28760.1"/>
    <property type="molecule type" value="Genomic_DNA"/>
</dbReference>
<dbReference type="Proteomes" id="UP000241890">
    <property type="component" value="Unassembled WGS sequence"/>
</dbReference>
<protein>
    <submittedName>
        <fullName evidence="1">Uncharacterized protein</fullName>
    </submittedName>
</protein>
<organism evidence="1 2">
    <name type="scientific">Hondaea fermentalgiana</name>
    <dbReference type="NCBI Taxonomy" id="2315210"/>
    <lineage>
        <taxon>Eukaryota</taxon>
        <taxon>Sar</taxon>
        <taxon>Stramenopiles</taxon>
        <taxon>Bigyra</taxon>
        <taxon>Labyrinthulomycetes</taxon>
        <taxon>Thraustochytrida</taxon>
        <taxon>Thraustochytriidae</taxon>
        <taxon>Hondaea</taxon>
    </lineage>
</organism>
<keyword evidence="2" id="KW-1185">Reference proteome</keyword>
<proteinExistence type="predicted"/>
<dbReference type="AlphaFoldDB" id="A0A2R5GCR2"/>
<comment type="caution">
    <text evidence="1">The sequence shown here is derived from an EMBL/GenBank/DDBJ whole genome shotgun (WGS) entry which is preliminary data.</text>
</comment>
<sequence length="114" mass="12913">MTTICEGVTFDTIAREWRMKWSEDNDKASLVALQKLIDEVKPALKEIKGLQGVQRMVCGECKDLRLIVRVEAGAFKEWAETSFGPEETFLSKAKEIEGVSQIETQTYTLMPVEL</sequence>